<feature type="compositionally biased region" description="Basic and acidic residues" evidence="1">
    <location>
        <begin position="103"/>
        <end position="114"/>
    </location>
</feature>
<proteinExistence type="predicted"/>
<dbReference type="AlphaFoldDB" id="A0A8S9A0G3"/>
<accession>A0A8S9A0G3</accession>
<feature type="compositionally biased region" description="Basic residues" evidence="1">
    <location>
        <begin position="533"/>
        <end position="542"/>
    </location>
</feature>
<dbReference type="VEuPathDB" id="FungiDB:SMAC_05322"/>
<dbReference type="Gene3D" id="3.30.160.60">
    <property type="entry name" value="Classic Zinc Finger"/>
    <property type="match status" value="1"/>
</dbReference>
<dbReference type="Proteomes" id="UP000433876">
    <property type="component" value="Unassembled WGS sequence"/>
</dbReference>
<organism evidence="3 4">
    <name type="scientific">Sordaria macrospora</name>
    <dbReference type="NCBI Taxonomy" id="5147"/>
    <lineage>
        <taxon>Eukaryota</taxon>
        <taxon>Fungi</taxon>
        <taxon>Dikarya</taxon>
        <taxon>Ascomycota</taxon>
        <taxon>Pezizomycotina</taxon>
        <taxon>Sordariomycetes</taxon>
        <taxon>Sordariomycetidae</taxon>
        <taxon>Sordariales</taxon>
        <taxon>Sordariaceae</taxon>
        <taxon>Sordaria</taxon>
    </lineage>
</organism>
<feature type="region of interest" description="Disordered" evidence="1">
    <location>
        <begin position="190"/>
        <end position="286"/>
    </location>
</feature>
<feature type="compositionally biased region" description="Pro residues" evidence="1">
    <location>
        <begin position="257"/>
        <end position="267"/>
    </location>
</feature>
<dbReference type="InterPro" id="IPR051061">
    <property type="entry name" value="Zinc_finger_trans_reg"/>
</dbReference>
<name>A0A8S9A0G3_SORMA</name>
<feature type="compositionally biased region" description="Basic and acidic residues" evidence="1">
    <location>
        <begin position="496"/>
        <end position="520"/>
    </location>
</feature>
<dbReference type="SMART" id="SM00355">
    <property type="entry name" value="ZnF_C2H2"/>
    <property type="match status" value="3"/>
</dbReference>
<dbReference type="InterPro" id="IPR013087">
    <property type="entry name" value="Znf_C2H2_type"/>
</dbReference>
<dbReference type="OMA" id="CADREHK"/>
<evidence type="ECO:0000313" key="4">
    <source>
        <dbReference type="Proteomes" id="UP000433876"/>
    </source>
</evidence>
<dbReference type="GO" id="GO:0005634">
    <property type="term" value="C:nucleus"/>
    <property type="evidence" value="ECO:0007669"/>
    <property type="project" value="TreeGrafter"/>
</dbReference>
<sequence length="542" mass="58756">MSTTAASTLAYDPTGDRYDPDEVLLAQNSPLMKPYHPQLGPPTSSLDEFPYPKVSPPSSPRNKRSDRHRIKSRPSQGDAVLLQMLDGGRRPEIAIQAGLEALPSEHSDTDRDDSLEPDSPGNSSMDGNDIIQSPQFNGEDRDDVEHLHLSLRRRNMSAEPPSRDVDAGGGFDSLQSLAAGALGVVQNLSAPSVKQEEADAGPTPPITEHDTIKESAPPATIQSTIAARRAEADKARDRSTQPAMLTPYSPRGIAFSPPEPGSIPPITSPTNPLTPNSLPEGLPPIQPTSPVFEGALQQTLPSIRDSLGVAVLNPLSRPIIERSPHQPYPGSPPGFPSLLSYTNHASPPQSASDPYRREPASPYYFSQGNGIQRPHDYGSGSELPAPDHSRSHMNPSATSPGSIADRMSIDGLTSHTGTYVCKFQGCNAAPFQTQYLLNSHANVHSSARPHYCSVPGCSRGEGGRGFKRKNEMIRHGLVHDSPGYVCPFCPDREHKYPRPDNLQRHVRVHHTDKDKDDPLLREVLAQRPDGPSRGRRRRGGPN</sequence>
<evidence type="ECO:0000313" key="3">
    <source>
        <dbReference type="EMBL" id="KAA8633842.1"/>
    </source>
</evidence>
<evidence type="ECO:0000256" key="1">
    <source>
        <dbReference type="SAM" id="MobiDB-lite"/>
    </source>
</evidence>
<evidence type="ECO:0000259" key="2">
    <source>
        <dbReference type="SMART" id="SM00355"/>
    </source>
</evidence>
<feature type="region of interest" description="Disordered" evidence="1">
    <location>
        <begin position="322"/>
        <end position="407"/>
    </location>
</feature>
<dbReference type="SUPFAM" id="SSF57667">
    <property type="entry name" value="beta-beta-alpha zinc fingers"/>
    <property type="match status" value="1"/>
</dbReference>
<feature type="compositionally biased region" description="Polar residues" evidence="1">
    <location>
        <begin position="342"/>
        <end position="352"/>
    </location>
</feature>
<feature type="region of interest" description="Disordered" evidence="1">
    <location>
        <begin position="496"/>
        <end position="542"/>
    </location>
</feature>
<feature type="compositionally biased region" description="Polar residues" evidence="1">
    <location>
        <begin position="120"/>
        <end position="136"/>
    </location>
</feature>
<feature type="compositionally biased region" description="Pro residues" evidence="1">
    <location>
        <begin position="326"/>
        <end position="335"/>
    </location>
</feature>
<dbReference type="GO" id="GO:0006357">
    <property type="term" value="P:regulation of transcription by RNA polymerase II"/>
    <property type="evidence" value="ECO:0007669"/>
    <property type="project" value="TreeGrafter"/>
</dbReference>
<dbReference type="InterPro" id="IPR036236">
    <property type="entry name" value="Znf_C2H2_sf"/>
</dbReference>
<feature type="compositionally biased region" description="Basic residues" evidence="1">
    <location>
        <begin position="61"/>
        <end position="72"/>
    </location>
</feature>
<dbReference type="PANTHER" id="PTHR46179:SF19">
    <property type="entry name" value="C2H2 FINGER DOMAIN TRANSCRIPTION FACTOR (EUROFUNG)-RELATED"/>
    <property type="match status" value="1"/>
</dbReference>
<gene>
    <name evidence="3" type="ORF">SMACR_05322</name>
</gene>
<feature type="domain" description="C2H2-type" evidence="2">
    <location>
        <begin position="419"/>
        <end position="444"/>
    </location>
</feature>
<feature type="compositionally biased region" description="Basic and acidic residues" evidence="1">
    <location>
        <begin position="228"/>
        <end position="239"/>
    </location>
</feature>
<dbReference type="EMBL" id="NMPR01000031">
    <property type="protein sequence ID" value="KAA8633842.1"/>
    <property type="molecule type" value="Genomic_DNA"/>
</dbReference>
<feature type="region of interest" description="Disordered" evidence="1">
    <location>
        <begin position="1"/>
        <end position="173"/>
    </location>
</feature>
<feature type="domain" description="C2H2-type" evidence="2">
    <location>
        <begin position="450"/>
        <end position="479"/>
    </location>
</feature>
<feature type="compositionally biased region" description="Polar residues" evidence="1">
    <location>
        <begin position="268"/>
        <end position="277"/>
    </location>
</feature>
<reference evidence="3 4" key="1">
    <citation type="submission" date="2017-07" db="EMBL/GenBank/DDBJ databases">
        <title>Genome sequence of the Sordaria macrospora wild type strain R19027.</title>
        <authorList>
            <person name="Nowrousian M."/>
            <person name="Teichert I."/>
            <person name="Kueck U."/>
        </authorList>
    </citation>
    <scope>NUCLEOTIDE SEQUENCE [LARGE SCALE GENOMIC DNA]</scope>
    <source>
        <strain evidence="3 4">R19027</strain>
        <tissue evidence="3">Mycelium</tissue>
    </source>
</reference>
<protein>
    <recommendedName>
        <fullName evidence="2">C2H2-type domain-containing protein</fullName>
    </recommendedName>
</protein>
<feature type="domain" description="C2H2-type" evidence="2">
    <location>
        <begin position="484"/>
        <end position="509"/>
    </location>
</feature>
<comment type="caution">
    <text evidence="3">The sequence shown here is derived from an EMBL/GenBank/DDBJ whole genome shotgun (WGS) entry which is preliminary data.</text>
</comment>
<feature type="compositionally biased region" description="Polar residues" evidence="1">
    <location>
        <begin position="392"/>
        <end position="401"/>
    </location>
</feature>
<dbReference type="PANTHER" id="PTHR46179">
    <property type="entry name" value="ZINC FINGER PROTEIN"/>
    <property type="match status" value="1"/>
</dbReference>